<keyword evidence="12" id="KW-0511">Multifunctional enzyme</keyword>
<comment type="catalytic activity">
    <reaction evidence="14 15">
        <text>FMN + ATP + H(+) = FAD + diphosphate</text>
        <dbReference type="Rhea" id="RHEA:17237"/>
        <dbReference type="ChEBI" id="CHEBI:15378"/>
        <dbReference type="ChEBI" id="CHEBI:30616"/>
        <dbReference type="ChEBI" id="CHEBI:33019"/>
        <dbReference type="ChEBI" id="CHEBI:57692"/>
        <dbReference type="ChEBI" id="CHEBI:58210"/>
        <dbReference type="EC" id="2.7.7.2"/>
    </reaction>
</comment>
<dbReference type="Pfam" id="PF01687">
    <property type="entry name" value="Flavokinase"/>
    <property type="match status" value="1"/>
</dbReference>
<evidence type="ECO:0000256" key="5">
    <source>
        <dbReference type="ARBA" id="ARBA00022643"/>
    </source>
</evidence>
<evidence type="ECO:0000256" key="6">
    <source>
        <dbReference type="ARBA" id="ARBA00022679"/>
    </source>
</evidence>
<feature type="domain" description="Riboflavin kinase" evidence="16">
    <location>
        <begin position="183"/>
        <end position="308"/>
    </location>
</feature>
<dbReference type="GO" id="GO:0006747">
    <property type="term" value="P:FAD biosynthetic process"/>
    <property type="evidence" value="ECO:0007669"/>
    <property type="project" value="UniProtKB-UniRule"/>
</dbReference>
<comment type="pathway">
    <text evidence="3 15">Cofactor biosynthesis; FMN biosynthesis; FMN from riboflavin (ATP route): step 1/1.</text>
</comment>
<dbReference type="GO" id="GO:0009231">
    <property type="term" value="P:riboflavin biosynthetic process"/>
    <property type="evidence" value="ECO:0007669"/>
    <property type="project" value="InterPro"/>
</dbReference>
<dbReference type="InterPro" id="IPR023465">
    <property type="entry name" value="Riboflavin_kinase_dom_sf"/>
</dbReference>
<accession>A0A917DMQ7</accession>
<dbReference type="Gene3D" id="3.40.50.620">
    <property type="entry name" value="HUPs"/>
    <property type="match status" value="1"/>
</dbReference>
<evidence type="ECO:0000259" key="16">
    <source>
        <dbReference type="SMART" id="SM00904"/>
    </source>
</evidence>
<name>A0A917DMQ7_9BACT</name>
<evidence type="ECO:0000256" key="14">
    <source>
        <dbReference type="ARBA" id="ARBA00049494"/>
    </source>
</evidence>
<gene>
    <name evidence="17" type="primary">ribF</name>
    <name evidence="17" type="ORF">GCM10011514_14430</name>
</gene>
<dbReference type="InterPro" id="IPR015864">
    <property type="entry name" value="FAD_synthase"/>
</dbReference>
<dbReference type="RefSeq" id="WP_188765365.1">
    <property type="nucleotide sequence ID" value="NZ_BMKK01000002.1"/>
</dbReference>
<keyword evidence="9 15" id="KW-0418">Kinase</keyword>
<evidence type="ECO:0000256" key="12">
    <source>
        <dbReference type="ARBA" id="ARBA00023268"/>
    </source>
</evidence>
<dbReference type="Proteomes" id="UP000609064">
    <property type="component" value="Unassembled WGS sequence"/>
</dbReference>
<keyword evidence="18" id="KW-1185">Reference proteome</keyword>
<evidence type="ECO:0000256" key="4">
    <source>
        <dbReference type="ARBA" id="ARBA00022630"/>
    </source>
</evidence>
<reference evidence="17" key="2">
    <citation type="submission" date="2020-09" db="EMBL/GenBank/DDBJ databases">
        <authorList>
            <person name="Sun Q."/>
            <person name="Zhou Y."/>
        </authorList>
    </citation>
    <scope>NUCLEOTIDE SEQUENCE</scope>
    <source>
        <strain evidence="17">CGMCC 1.15958</strain>
    </source>
</reference>
<dbReference type="InterPro" id="IPR002606">
    <property type="entry name" value="Riboflavin_kinase_bac"/>
</dbReference>
<dbReference type="NCBIfam" id="NF004160">
    <property type="entry name" value="PRK05627.1-3"/>
    <property type="match status" value="1"/>
</dbReference>
<evidence type="ECO:0000256" key="11">
    <source>
        <dbReference type="ARBA" id="ARBA00022840"/>
    </source>
</evidence>
<dbReference type="PIRSF" id="PIRSF004491">
    <property type="entry name" value="FAD_Synth"/>
    <property type="match status" value="1"/>
</dbReference>
<keyword evidence="8 15" id="KW-0547">Nucleotide-binding</keyword>
<evidence type="ECO:0000313" key="18">
    <source>
        <dbReference type="Proteomes" id="UP000609064"/>
    </source>
</evidence>
<evidence type="ECO:0000256" key="15">
    <source>
        <dbReference type="PIRNR" id="PIRNR004491"/>
    </source>
</evidence>
<dbReference type="SUPFAM" id="SSF52374">
    <property type="entry name" value="Nucleotidylyl transferase"/>
    <property type="match status" value="1"/>
</dbReference>
<evidence type="ECO:0000313" key="17">
    <source>
        <dbReference type="EMBL" id="GGD51313.1"/>
    </source>
</evidence>
<dbReference type="GO" id="GO:0008531">
    <property type="term" value="F:riboflavin kinase activity"/>
    <property type="evidence" value="ECO:0007669"/>
    <property type="project" value="UniProtKB-UniRule"/>
</dbReference>
<keyword evidence="6 15" id="KW-0808">Transferase</keyword>
<dbReference type="PANTHER" id="PTHR22749:SF6">
    <property type="entry name" value="RIBOFLAVIN KINASE"/>
    <property type="match status" value="1"/>
</dbReference>
<proteinExistence type="inferred from homology"/>
<dbReference type="Gene3D" id="2.40.30.30">
    <property type="entry name" value="Riboflavin kinase-like"/>
    <property type="match status" value="1"/>
</dbReference>
<dbReference type="GO" id="GO:0003919">
    <property type="term" value="F:FMN adenylyltransferase activity"/>
    <property type="evidence" value="ECO:0007669"/>
    <property type="project" value="UniProtKB-UniRule"/>
</dbReference>
<dbReference type="NCBIfam" id="TIGR00083">
    <property type="entry name" value="ribF"/>
    <property type="match status" value="1"/>
</dbReference>
<keyword evidence="10 15" id="KW-0274">FAD</keyword>
<evidence type="ECO:0000256" key="3">
    <source>
        <dbReference type="ARBA" id="ARBA00005201"/>
    </source>
</evidence>
<dbReference type="EC" id="2.7.7.2" evidence="15"/>
<evidence type="ECO:0000256" key="9">
    <source>
        <dbReference type="ARBA" id="ARBA00022777"/>
    </source>
</evidence>
<dbReference type="GO" id="GO:0005524">
    <property type="term" value="F:ATP binding"/>
    <property type="evidence" value="ECO:0007669"/>
    <property type="project" value="UniProtKB-UniRule"/>
</dbReference>
<comment type="function">
    <text evidence="1">Catalyzes the phosphorylation of riboflavin to FMN followed by the adenylation of FMN to FAD.</text>
</comment>
<evidence type="ECO:0000256" key="8">
    <source>
        <dbReference type="ARBA" id="ARBA00022741"/>
    </source>
</evidence>
<comment type="catalytic activity">
    <reaction evidence="13 15">
        <text>riboflavin + ATP = FMN + ADP + H(+)</text>
        <dbReference type="Rhea" id="RHEA:14357"/>
        <dbReference type="ChEBI" id="CHEBI:15378"/>
        <dbReference type="ChEBI" id="CHEBI:30616"/>
        <dbReference type="ChEBI" id="CHEBI:57986"/>
        <dbReference type="ChEBI" id="CHEBI:58210"/>
        <dbReference type="ChEBI" id="CHEBI:456216"/>
        <dbReference type="EC" id="2.7.1.26"/>
    </reaction>
</comment>
<dbReference type="SUPFAM" id="SSF82114">
    <property type="entry name" value="Riboflavin kinase-like"/>
    <property type="match status" value="1"/>
</dbReference>
<dbReference type="PANTHER" id="PTHR22749">
    <property type="entry name" value="RIBOFLAVIN KINASE/FMN ADENYLYLTRANSFERASE"/>
    <property type="match status" value="1"/>
</dbReference>
<evidence type="ECO:0000256" key="1">
    <source>
        <dbReference type="ARBA" id="ARBA00002121"/>
    </source>
</evidence>
<dbReference type="InterPro" id="IPR014729">
    <property type="entry name" value="Rossmann-like_a/b/a_fold"/>
</dbReference>
<dbReference type="AlphaFoldDB" id="A0A917DMQ7"/>
<keyword evidence="5 15" id="KW-0288">FMN</keyword>
<dbReference type="Pfam" id="PF06574">
    <property type="entry name" value="FAD_syn"/>
    <property type="match status" value="1"/>
</dbReference>
<evidence type="ECO:0000256" key="2">
    <source>
        <dbReference type="ARBA" id="ARBA00004726"/>
    </source>
</evidence>
<organism evidence="17 18">
    <name type="scientific">Emticicia aquatilis</name>
    <dbReference type="NCBI Taxonomy" id="1537369"/>
    <lineage>
        <taxon>Bacteria</taxon>
        <taxon>Pseudomonadati</taxon>
        <taxon>Bacteroidota</taxon>
        <taxon>Cytophagia</taxon>
        <taxon>Cytophagales</taxon>
        <taxon>Leadbetterellaceae</taxon>
        <taxon>Emticicia</taxon>
    </lineage>
</organism>
<comment type="similarity">
    <text evidence="15">Belongs to the ribF family.</text>
</comment>
<dbReference type="InterPro" id="IPR023468">
    <property type="entry name" value="Riboflavin_kinase"/>
</dbReference>
<evidence type="ECO:0000256" key="7">
    <source>
        <dbReference type="ARBA" id="ARBA00022695"/>
    </source>
</evidence>
<keyword evidence="7 15" id="KW-0548">Nucleotidyltransferase</keyword>
<keyword evidence="11 15" id="KW-0067">ATP-binding</keyword>
<dbReference type="GO" id="GO:0009398">
    <property type="term" value="P:FMN biosynthetic process"/>
    <property type="evidence" value="ECO:0007669"/>
    <property type="project" value="UniProtKB-UniRule"/>
</dbReference>
<evidence type="ECO:0000256" key="10">
    <source>
        <dbReference type="ARBA" id="ARBA00022827"/>
    </source>
</evidence>
<dbReference type="CDD" id="cd02064">
    <property type="entry name" value="FAD_synthetase_N"/>
    <property type="match status" value="1"/>
</dbReference>
<protein>
    <recommendedName>
        <fullName evidence="15">Riboflavin biosynthesis protein</fullName>
    </recommendedName>
    <domain>
        <recommendedName>
            <fullName evidence="15">Riboflavin kinase</fullName>
            <ecNumber evidence="15">2.7.1.26</ecNumber>
        </recommendedName>
        <alternativeName>
            <fullName evidence="15">Flavokinase</fullName>
        </alternativeName>
    </domain>
    <domain>
        <recommendedName>
            <fullName evidence="15">FMN adenylyltransferase</fullName>
            <ecNumber evidence="15">2.7.7.2</ecNumber>
        </recommendedName>
        <alternativeName>
            <fullName evidence="15">FAD pyrophosphorylase</fullName>
        </alternativeName>
        <alternativeName>
            <fullName evidence="15">FAD synthase</fullName>
        </alternativeName>
    </domain>
</protein>
<reference evidence="17" key="1">
    <citation type="journal article" date="2014" name="Int. J. Syst. Evol. Microbiol.">
        <title>Complete genome sequence of Corynebacterium casei LMG S-19264T (=DSM 44701T), isolated from a smear-ripened cheese.</title>
        <authorList>
            <consortium name="US DOE Joint Genome Institute (JGI-PGF)"/>
            <person name="Walter F."/>
            <person name="Albersmeier A."/>
            <person name="Kalinowski J."/>
            <person name="Ruckert C."/>
        </authorList>
    </citation>
    <scope>NUCLEOTIDE SEQUENCE</scope>
    <source>
        <strain evidence="17">CGMCC 1.15958</strain>
    </source>
</reference>
<dbReference type="FunFam" id="2.40.30.30:FF:000003">
    <property type="entry name" value="Riboflavin biosynthesis protein"/>
    <property type="match status" value="1"/>
</dbReference>
<sequence>MKVYYNLADFEALKNAVVTSGTFDGVHLGHQKILQILRETAQKTGGESVVLTFWPHPRVVVSKDSQDLKLLSTIDEKIELLESQGVDHLLVIPFTREFSELSSEEYVKDILLKQIGTKKLVIGYDHRFGRNREGGFDYLKTNSELFGIEIEEIPRQEIENLTISSTKIRQSLMIGEVSSANELLGRKYSFTGIVVKGRQLGRTIGFPTANVQVSQFYKLIPANGVYAVRTFFRNQWHGGMMNIGTRPTVDGVGRTQEVNIFDFDDDIYGETVTVEIVDYIRPEQKFNGLDELKAQILTDKTKSKEILNILK</sequence>
<comment type="pathway">
    <text evidence="2 15">Cofactor biosynthesis; FAD biosynthesis; FAD from FMN: step 1/1.</text>
</comment>
<keyword evidence="4 15" id="KW-0285">Flavoprotein</keyword>
<comment type="caution">
    <text evidence="17">The sequence shown here is derived from an EMBL/GenBank/DDBJ whole genome shotgun (WGS) entry which is preliminary data.</text>
</comment>
<dbReference type="NCBIfam" id="NF004162">
    <property type="entry name" value="PRK05627.1-5"/>
    <property type="match status" value="1"/>
</dbReference>
<dbReference type="SMART" id="SM00904">
    <property type="entry name" value="Flavokinase"/>
    <property type="match status" value="1"/>
</dbReference>
<dbReference type="FunFam" id="3.40.50.620:FF:000021">
    <property type="entry name" value="Riboflavin biosynthesis protein"/>
    <property type="match status" value="1"/>
</dbReference>
<dbReference type="EMBL" id="BMKK01000002">
    <property type="protein sequence ID" value="GGD51313.1"/>
    <property type="molecule type" value="Genomic_DNA"/>
</dbReference>
<dbReference type="InterPro" id="IPR015865">
    <property type="entry name" value="Riboflavin_kinase_bac/euk"/>
</dbReference>
<evidence type="ECO:0000256" key="13">
    <source>
        <dbReference type="ARBA" id="ARBA00047880"/>
    </source>
</evidence>
<dbReference type="EC" id="2.7.1.26" evidence="15"/>